<sequence>MKQPKTEGEWLGVGGSRTYPYGSTSAVRAHVLAALGVLKLATADQMHRLMAPGHKDNKAFRNAALDLARHGLAVSEGSARDGNKLWNLTPLGLDAAAEVLDRPVGEMGGTARGAARSGAPHAMAVNETVIAITRTPATATRPVPRQQTASMAPPAPEQAPAPGLVLEPQGMGWIGSWSTEVPLNLTTSRGNRAGVRADVVLQAPEAGLPVLFVEVDNCTESADTLAAKFEKYLRYFRLKTKNPLGSESPVWRTQYPSTSREGHPPIVVVFNPGTRTGPQALKNRMNTVMELTRLVWSGSYHGESGGGYGAEERDGYYDYADAIPLLFTTLDRLQTNGPRTAVWWRCGHGQWETLPDALANPADRDAWYARDEQRRRRREEAEQRRQQEWAAERERWAQEPDLEPEPALEVAPCEQCKGPITGPLGYDLEFAPPEDGRHCPSCRTDLRLQYPTLRQAVFGRRSRSK</sequence>
<proteinExistence type="predicted"/>
<reference evidence="2 3" key="1">
    <citation type="submission" date="2023-02" db="EMBL/GenBank/DDBJ databases">
        <authorList>
            <person name="Maleckis M."/>
        </authorList>
    </citation>
    <scope>NUCLEOTIDE SEQUENCE [LARGE SCALE GENOMIC DNA]</scope>
    <source>
        <strain evidence="2 3">P8-A2</strain>
        <plasmid evidence="2">unnamed3</plasmid>
    </source>
</reference>
<evidence type="ECO:0000313" key="2">
    <source>
        <dbReference type="EMBL" id="MDU9001704.1"/>
    </source>
</evidence>
<geneLocation type="plasmid" evidence="2">
    <name>unnamed3</name>
</geneLocation>
<accession>A0ABU3V693</accession>
<gene>
    <name evidence="2" type="ORF">PU648_57790</name>
</gene>
<protein>
    <submittedName>
        <fullName evidence="2">Replication-relaxation family protein</fullName>
    </submittedName>
</protein>
<dbReference type="Pfam" id="PF13814">
    <property type="entry name" value="Replic_Relax"/>
    <property type="match status" value="1"/>
</dbReference>
<dbReference type="InterPro" id="IPR025855">
    <property type="entry name" value="Replic_Relax"/>
</dbReference>
<keyword evidence="3" id="KW-1185">Reference proteome</keyword>
<feature type="region of interest" description="Disordered" evidence="1">
    <location>
        <begin position="139"/>
        <end position="160"/>
    </location>
</feature>
<feature type="compositionally biased region" description="Low complexity" evidence="1">
    <location>
        <begin position="139"/>
        <end position="152"/>
    </location>
</feature>
<evidence type="ECO:0000256" key="1">
    <source>
        <dbReference type="SAM" id="MobiDB-lite"/>
    </source>
</evidence>
<keyword evidence="2" id="KW-0614">Plasmid</keyword>
<dbReference type="EMBL" id="JARAKF010000005">
    <property type="protein sequence ID" value="MDU9001704.1"/>
    <property type="molecule type" value="Genomic_DNA"/>
</dbReference>
<evidence type="ECO:0000313" key="3">
    <source>
        <dbReference type="Proteomes" id="UP001257627"/>
    </source>
</evidence>
<comment type="caution">
    <text evidence="2">The sequence shown here is derived from an EMBL/GenBank/DDBJ whole genome shotgun (WGS) entry which is preliminary data.</text>
</comment>
<dbReference type="RefSeq" id="WP_316738634.1">
    <property type="nucleotide sequence ID" value="NZ_JARAKF010000005.1"/>
</dbReference>
<organism evidence="2 3">
    <name type="scientific">Streptomyces mirabilis</name>
    <dbReference type="NCBI Taxonomy" id="68239"/>
    <lineage>
        <taxon>Bacteria</taxon>
        <taxon>Bacillati</taxon>
        <taxon>Actinomycetota</taxon>
        <taxon>Actinomycetes</taxon>
        <taxon>Kitasatosporales</taxon>
        <taxon>Streptomycetaceae</taxon>
        <taxon>Streptomyces</taxon>
    </lineage>
</organism>
<name>A0ABU3V693_9ACTN</name>
<dbReference type="Proteomes" id="UP001257627">
    <property type="component" value="Unassembled WGS sequence"/>
</dbReference>